<dbReference type="AlphaFoldDB" id="A0A4Z0BMF9"/>
<protein>
    <submittedName>
        <fullName evidence="2">Uncharacterized protein</fullName>
    </submittedName>
</protein>
<feature type="compositionally biased region" description="Basic and acidic residues" evidence="1">
    <location>
        <begin position="38"/>
        <end position="61"/>
    </location>
</feature>
<comment type="caution">
    <text evidence="2">The sequence shown here is derived from an EMBL/GenBank/DDBJ whole genome shotgun (WGS) entry which is preliminary data.</text>
</comment>
<accession>A0A4Z0BMF9</accession>
<gene>
    <name evidence="2" type="ORF">EZ242_10545</name>
</gene>
<proteinExistence type="predicted"/>
<dbReference type="EMBL" id="SMLL01000004">
    <property type="protein sequence ID" value="TFY99583.1"/>
    <property type="molecule type" value="Genomic_DNA"/>
</dbReference>
<evidence type="ECO:0000313" key="2">
    <source>
        <dbReference type="EMBL" id="TFY99583.1"/>
    </source>
</evidence>
<sequence>MIAVSRRKRGVPSAGALERSGDDASADRAAAHSGAVVPERDERKLRKDKRAVPHDKPDAGKTTRLGRKVESPASIKTAGPSGQRGDTQHQKQHTNK</sequence>
<evidence type="ECO:0000313" key="3">
    <source>
        <dbReference type="Proteomes" id="UP000297564"/>
    </source>
</evidence>
<dbReference type="Proteomes" id="UP000297564">
    <property type="component" value="Unassembled WGS sequence"/>
</dbReference>
<dbReference type="OrthoDB" id="9996494at2"/>
<keyword evidence="3" id="KW-1185">Reference proteome</keyword>
<name>A0A4Z0BMF9_9BURK</name>
<evidence type="ECO:0000256" key="1">
    <source>
        <dbReference type="SAM" id="MobiDB-lite"/>
    </source>
</evidence>
<feature type="compositionally biased region" description="Basic residues" evidence="1">
    <location>
        <begin position="1"/>
        <end position="10"/>
    </location>
</feature>
<organism evidence="2 3">
    <name type="scientific">Ramlibacter rhizophilus</name>
    <dbReference type="NCBI Taxonomy" id="1781167"/>
    <lineage>
        <taxon>Bacteria</taxon>
        <taxon>Pseudomonadati</taxon>
        <taxon>Pseudomonadota</taxon>
        <taxon>Betaproteobacteria</taxon>
        <taxon>Burkholderiales</taxon>
        <taxon>Comamonadaceae</taxon>
        <taxon>Ramlibacter</taxon>
    </lineage>
</organism>
<reference evidence="2 3" key="1">
    <citation type="submission" date="2019-03" db="EMBL/GenBank/DDBJ databases">
        <title>Ramlibacter rhizophilus CCTCC AB2015357, whole genome shotgun sequence.</title>
        <authorList>
            <person name="Zhang X."/>
            <person name="Feng G."/>
            <person name="Zhu H."/>
        </authorList>
    </citation>
    <scope>NUCLEOTIDE SEQUENCE [LARGE SCALE GENOMIC DNA]</scope>
    <source>
        <strain evidence="2 3">CCTCC AB2015357</strain>
    </source>
</reference>
<feature type="region of interest" description="Disordered" evidence="1">
    <location>
        <begin position="1"/>
        <end position="96"/>
    </location>
</feature>
<feature type="compositionally biased region" description="Basic and acidic residues" evidence="1">
    <location>
        <begin position="19"/>
        <end position="30"/>
    </location>
</feature>